<organism evidence="6 7">
    <name type="scientific">Sulfobacillus thermosulfidooxidans</name>
    <dbReference type="NCBI Taxonomy" id="28034"/>
    <lineage>
        <taxon>Bacteria</taxon>
        <taxon>Bacillati</taxon>
        <taxon>Bacillota</taxon>
        <taxon>Clostridia</taxon>
        <taxon>Eubacteriales</taxon>
        <taxon>Clostridiales Family XVII. Incertae Sedis</taxon>
        <taxon>Sulfobacillus</taxon>
    </lineage>
</organism>
<dbReference type="Gene3D" id="3.40.630.10">
    <property type="entry name" value="Zn peptidases"/>
    <property type="match status" value="1"/>
</dbReference>
<gene>
    <name evidence="6" type="ORF">C7B47_08920</name>
</gene>
<evidence type="ECO:0000259" key="5">
    <source>
        <dbReference type="Pfam" id="PF24827"/>
    </source>
</evidence>
<protein>
    <recommendedName>
        <fullName evidence="5">Succinylglutamate desuccinylase/Aspartoacylase catalytic domain-containing protein</fullName>
    </recommendedName>
</protein>
<dbReference type="InterPro" id="IPR053138">
    <property type="entry name" value="N-alpha-Ac-DABA_deacetylase"/>
</dbReference>
<dbReference type="PANTHER" id="PTHR37326">
    <property type="entry name" value="BLL3975 PROTEIN"/>
    <property type="match status" value="1"/>
</dbReference>
<evidence type="ECO:0000256" key="4">
    <source>
        <dbReference type="ARBA" id="ARBA00022833"/>
    </source>
</evidence>
<dbReference type="SUPFAM" id="SSF53187">
    <property type="entry name" value="Zn-dependent exopeptidases"/>
    <property type="match status" value="1"/>
</dbReference>
<dbReference type="PANTHER" id="PTHR37326:SF1">
    <property type="entry name" value="BLL3975 PROTEIN"/>
    <property type="match status" value="1"/>
</dbReference>
<name>A0A2T2WY63_SULTH</name>
<dbReference type="EMBL" id="PXYX01000015">
    <property type="protein sequence ID" value="PSR27178.1"/>
    <property type="molecule type" value="Genomic_DNA"/>
</dbReference>
<keyword evidence="3" id="KW-0378">Hydrolase</keyword>
<evidence type="ECO:0000313" key="6">
    <source>
        <dbReference type="EMBL" id="PSR27178.1"/>
    </source>
</evidence>
<keyword evidence="4" id="KW-0862">Zinc</keyword>
<feature type="domain" description="Succinylglutamate desuccinylase/Aspartoacylase catalytic" evidence="5">
    <location>
        <begin position="34"/>
        <end position="218"/>
    </location>
</feature>
<dbReference type="GO" id="GO:0016811">
    <property type="term" value="F:hydrolase activity, acting on carbon-nitrogen (but not peptide) bonds, in linear amides"/>
    <property type="evidence" value="ECO:0007669"/>
    <property type="project" value="InterPro"/>
</dbReference>
<dbReference type="InterPro" id="IPR055438">
    <property type="entry name" value="AstE_AspA_cat"/>
</dbReference>
<comment type="caution">
    <text evidence="6">The sequence shown here is derived from an EMBL/GenBank/DDBJ whole genome shotgun (WGS) entry which is preliminary data.</text>
</comment>
<dbReference type="Pfam" id="PF24827">
    <property type="entry name" value="AstE_AspA_cat"/>
    <property type="match status" value="1"/>
</dbReference>
<evidence type="ECO:0000256" key="1">
    <source>
        <dbReference type="ARBA" id="ARBA00001947"/>
    </source>
</evidence>
<accession>A0A2T2WY63</accession>
<dbReference type="AlphaFoldDB" id="A0A2T2WY63"/>
<dbReference type="Proteomes" id="UP000242705">
    <property type="component" value="Unassembled WGS sequence"/>
</dbReference>
<evidence type="ECO:0000256" key="3">
    <source>
        <dbReference type="ARBA" id="ARBA00022801"/>
    </source>
</evidence>
<proteinExistence type="predicted"/>
<dbReference type="GO" id="GO:0016788">
    <property type="term" value="F:hydrolase activity, acting on ester bonds"/>
    <property type="evidence" value="ECO:0007669"/>
    <property type="project" value="InterPro"/>
</dbReference>
<dbReference type="PIRSF" id="PIRSF039012">
    <property type="entry name" value="ASP"/>
    <property type="match status" value="1"/>
</dbReference>
<keyword evidence="2" id="KW-0479">Metal-binding</keyword>
<dbReference type="CDD" id="cd06254">
    <property type="entry name" value="M14_ASTE_ASPA-like"/>
    <property type="match status" value="1"/>
</dbReference>
<evidence type="ECO:0000256" key="2">
    <source>
        <dbReference type="ARBA" id="ARBA00022723"/>
    </source>
</evidence>
<sequence>MTTVMKTVRKTHDTLPVPGTDIVLPYTRIEGESDGPTLLVTGGVHGGEYPGIEASIRFAQQLDPSKLHGRVVVIHITNPPAFYEKTQYIGPLDGKNLNRVFPGKADGTVSERIAHVVTQVAETADYWVDLHGGDIHEALIPFTIYSGGGTGAVVKLSRAMAEAYGIPIILESDSVVGGSYAAASHMGIPAILTEAGQVGQLDENAVSTHLRGLNNLLATFGFVDAPVVSFPPAQIMRQFIWTRSPHQGLFYRYIQPGQTVHRGDIGGILKDAYGTLIEEVLVPQDGLVLFTATSLAINQDDPLFAVASE</sequence>
<comment type="cofactor">
    <cofactor evidence="1">
        <name>Zn(2+)</name>
        <dbReference type="ChEBI" id="CHEBI:29105"/>
    </cofactor>
</comment>
<reference evidence="6 7" key="1">
    <citation type="journal article" date="2014" name="BMC Genomics">
        <title>Comparison of environmental and isolate Sulfobacillus genomes reveals diverse carbon, sulfur, nitrogen, and hydrogen metabolisms.</title>
        <authorList>
            <person name="Justice N.B."/>
            <person name="Norman A."/>
            <person name="Brown C.T."/>
            <person name="Singh A."/>
            <person name="Thomas B.C."/>
            <person name="Banfield J.F."/>
        </authorList>
    </citation>
    <scope>NUCLEOTIDE SEQUENCE [LARGE SCALE GENOMIC DNA]</scope>
    <source>
        <strain evidence="6">AMDSBA5</strain>
    </source>
</reference>
<evidence type="ECO:0000313" key="7">
    <source>
        <dbReference type="Proteomes" id="UP000242705"/>
    </source>
</evidence>
<dbReference type="GO" id="GO:0046872">
    <property type="term" value="F:metal ion binding"/>
    <property type="evidence" value="ECO:0007669"/>
    <property type="project" value="UniProtKB-KW"/>
</dbReference>
<dbReference type="InterPro" id="IPR043795">
    <property type="entry name" value="N-alpha-Ac-DABA-like"/>
</dbReference>